<feature type="domain" description="YbaK/aminoacyl-tRNA synthetase-associated" evidence="2">
    <location>
        <begin position="40"/>
        <end position="153"/>
    </location>
</feature>
<protein>
    <recommendedName>
        <fullName evidence="2">YbaK/aminoacyl-tRNA synthetase-associated domain-containing protein</fullName>
    </recommendedName>
</protein>
<comment type="caution">
    <text evidence="3">The sequence shown here is derived from an EMBL/GenBank/DDBJ whole genome shotgun (WGS) entry which is preliminary data.</text>
</comment>
<gene>
    <name evidence="3" type="ORF">GXW98_00290</name>
</gene>
<dbReference type="Pfam" id="PF04073">
    <property type="entry name" value="tRNA_edit"/>
    <property type="match status" value="1"/>
</dbReference>
<name>A0A971CX77_9BIFI</name>
<dbReference type="InterPro" id="IPR036754">
    <property type="entry name" value="YbaK/aa-tRNA-synt-asso_dom_sf"/>
</dbReference>
<accession>A0A971CX77</accession>
<sequence>MSVTITEVEHLLDSLKLAYRVEHHAPITSIQEAMESGLLSDLGMTAGSMVKNLLLTDTTGECYLLVAPGMGRVDLKGMARHLGCTRLSFASLKTFGAVFGTSKGQVTMFDLLDGDERVKRVHLVVDSRVALIPGDTAFHVDSNTVSVLVRAQDVPVIALTIQPTYLTYPEV</sequence>
<dbReference type="RefSeq" id="WP_273171964.1">
    <property type="nucleotide sequence ID" value="NZ_JAAXZR010000002.1"/>
</dbReference>
<evidence type="ECO:0000313" key="4">
    <source>
        <dbReference type="Proteomes" id="UP000767327"/>
    </source>
</evidence>
<dbReference type="PANTHER" id="PTHR31423:SF3">
    <property type="entry name" value="PROLYL-TRNA SYNTHETASE ASSOCIATED DOMAIN-CONTAINING PROTEIN 1-RELATED"/>
    <property type="match status" value="1"/>
</dbReference>
<dbReference type="Gene3D" id="3.90.960.10">
    <property type="entry name" value="YbaK/aminoacyl-tRNA synthetase-associated domain"/>
    <property type="match status" value="1"/>
</dbReference>
<organism evidence="3 4">
    <name type="scientific">Bifidobacterium crudilactis</name>
    <dbReference type="NCBI Taxonomy" id="327277"/>
    <lineage>
        <taxon>Bacteria</taxon>
        <taxon>Bacillati</taxon>
        <taxon>Actinomycetota</taxon>
        <taxon>Actinomycetes</taxon>
        <taxon>Bifidobacteriales</taxon>
        <taxon>Bifidobacteriaceae</taxon>
        <taxon>Bifidobacterium</taxon>
    </lineage>
</organism>
<dbReference type="Proteomes" id="UP000767327">
    <property type="component" value="Unassembled WGS sequence"/>
</dbReference>
<dbReference type="EMBL" id="JAAXZR010000002">
    <property type="protein sequence ID" value="NLT78719.1"/>
    <property type="molecule type" value="Genomic_DNA"/>
</dbReference>
<dbReference type="InterPro" id="IPR007214">
    <property type="entry name" value="YbaK/aa-tRNA-synth-assoc-dom"/>
</dbReference>
<dbReference type="GO" id="GO:0002161">
    <property type="term" value="F:aminoacyl-tRNA deacylase activity"/>
    <property type="evidence" value="ECO:0007669"/>
    <property type="project" value="InterPro"/>
</dbReference>
<evidence type="ECO:0000256" key="1">
    <source>
        <dbReference type="ARBA" id="ARBA00010201"/>
    </source>
</evidence>
<dbReference type="SUPFAM" id="SSF55826">
    <property type="entry name" value="YbaK/ProRS associated domain"/>
    <property type="match status" value="1"/>
</dbReference>
<dbReference type="InterPro" id="IPR040285">
    <property type="entry name" value="ProX/PRXD1"/>
</dbReference>
<reference evidence="3" key="2">
    <citation type="submission" date="2020-01" db="EMBL/GenBank/DDBJ databases">
        <authorList>
            <person name="Campanaro S."/>
        </authorList>
    </citation>
    <scope>NUCLEOTIDE SEQUENCE</scope>
    <source>
        <strain evidence="3">AS01afH2WH_6</strain>
    </source>
</reference>
<dbReference type="AlphaFoldDB" id="A0A971CX77"/>
<dbReference type="PANTHER" id="PTHR31423">
    <property type="entry name" value="YBAK DOMAIN-CONTAINING PROTEIN"/>
    <property type="match status" value="1"/>
</dbReference>
<proteinExistence type="inferred from homology"/>
<evidence type="ECO:0000313" key="3">
    <source>
        <dbReference type="EMBL" id="NLT78719.1"/>
    </source>
</evidence>
<evidence type="ECO:0000259" key="2">
    <source>
        <dbReference type="Pfam" id="PF04073"/>
    </source>
</evidence>
<comment type="similarity">
    <text evidence="1">Belongs to the PRORSD1 family.</text>
</comment>
<reference evidence="3" key="1">
    <citation type="journal article" date="2020" name="Biotechnol. Biofuels">
        <title>New insights from the biogas microbiome by comprehensive genome-resolved metagenomics of nearly 1600 species originating from multiple anaerobic digesters.</title>
        <authorList>
            <person name="Campanaro S."/>
            <person name="Treu L."/>
            <person name="Rodriguez-R L.M."/>
            <person name="Kovalovszki A."/>
            <person name="Ziels R.M."/>
            <person name="Maus I."/>
            <person name="Zhu X."/>
            <person name="Kougias P.G."/>
            <person name="Basile A."/>
            <person name="Luo G."/>
            <person name="Schluter A."/>
            <person name="Konstantinidis K.T."/>
            <person name="Angelidaki I."/>
        </authorList>
    </citation>
    <scope>NUCLEOTIDE SEQUENCE</scope>
    <source>
        <strain evidence="3">AS01afH2WH_6</strain>
    </source>
</reference>